<dbReference type="SUPFAM" id="SSF56300">
    <property type="entry name" value="Metallo-dependent phosphatases"/>
    <property type="match status" value="1"/>
</dbReference>
<accession>A0A8H7UJT7</accession>
<dbReference type="GO" id="GO:0016020">
    <property type="term" value="C:membrane"/>
    <property type="evidence" value="ECO:0007669"/>
    <property type="project" value="GOC"/>
</dbReference>
<evidence type="ECO:0000313" key="2">
    <source>
        <dbReference type="EMBL" id="KAG2185780.1"/>
    </source>
</evidence>
<evidence type="ECO:0008006" key="4">
    <source>
        <dbReference type="Google" id="ProtNLM"/>
    </source>
</evidence>
<dbReference type="InterPro" id="IPR033308">
    <property type="entry name" value="PGAP5/Cdc1/Ted1"/>
</dbReference>
<organism evidence="2 3">
    <name type="scientific">Mortierella isabellina</name>
    <name type="common">Filamentous fungus</name>
    <name type="synonym">Umbelopsis isabellina</name>
    <dbReference type="NCBI Taxonomy" id="91625"/>
    <lineage>
        <taxon>Eukaryota</taxon>
        <taxon>Fungi</taxon>
        <taxon>Fungi incertae sedis</taxon>
        <taxon>Mucoromycota</taxon>
        <taxon>Mucoromycotina</taxon>
        <taxon>Umbelopsidomycetes</taxon>
        <taxon>Umbelopsidales</taxon>
        <taxon>Umbelopsidaceae</taxon>
        <taxon>Umbelopsis</taxon>
    </lineage>
</organism>
<evidence type="ECO:0000313" key="3">
    <source>
        <dbReference type="Proteomes" id="UP000654370"/>
    </source>
</evidence>
<dbReference type="InterPro" id="IPR029052">
    <property type="entry name" value="Metallo-depent_PP-like"/>
</dbReference>
<dbReference type="GO" id="GO:0005783">
    <property type="term" value="C:endoplasmic reticulum"/>
    <property type="evidence" value="ECO:0007669"/>
    <property type="project" value="TreeGrafter"/>
</dbReference>
<dbReference type="EMBL" id="JAEPQZ010000001">
    <property type="protein sequence ID" value="KAG2185780.1"/>
    <property type="molecule type" value="Genomic_DNA"/>
</dbReference>
<dbReference type="PANTHER" id="PTHR13315">
    <property type="entry name" value="METALLO PHOSPHOESTERASE RELATED"/>
    <property type="match status" value="1"/>
</dbReference>
<dbReference type="AlphaFoldDB" id="A0A8H7UJT7"/>
<keyword evidence="1" id="KW-0472">Membrane</keyword>
<evidence type="ECO:0000256" key="1">
    <source>
        <dbReference type="ARBA" id="ARBA00023136"/>
    </source>
</evidence>
<proteinExistence type="predicted"/>
<keyword evidence="3" id="KW-1185">Reference proteome</keyword>
<dbReference type="PANTHER" id="PTHR13315:SF4">
    <property type="entry name" value="METALLOPHOSPHOESTERASE, ISOFORM E"/>
    <property type="match status" value="1"/>
</dbReference>
<reference evidence="2" key="1">
    <citation type="submission" date="2020-12" db="EMBL/GenBank/DDBJ databases">
        <title>Metabolic potential, ecology and presence of endohyphal bacteria is reflected in genomic diversity of Mucoromycotina.</title>
        <authorList>
            <person name="Muszewska A."/>
            <person name="Okrasinska A."/>
            <person name="Steczkiewicz K."/>
            <person name="Drgas O."/>
            <person name="Orlowska M."/>
            <person name="Perlinska-Lenart U."/>
            <person name="Aleksandrzak-Piekarczyk T."/>
            <person name="Szatraj K."/>
            <person name="Zielenkiewicz U."/>
            <person name="Pilsyk S."/>
            <person name="Malc E."/>
            <person name="Mieczkowski P."/>
            <person name="Kruszewska J.S."/>
            <person name="Biernat P."/>
            <person name="Pawlowska J."/>
        </authorList>
    </citation>
    <scope>NUCLEOTIDE SEQUENCE</scope>
    <source>
        <strain evidence="2">WA0000067209</strain>
    </source>
</reference>
<sequence length="335" mass="37901">MDGGREWADNREWIKEVQRFKKVFSQRSSNTKHYYMAGNHDLGFGDGIKPSVVERFENEFGETSYELSLDSHSIVVVDSVSMSSTSAQINHKSRDFVRQLRPSDKPRILFSHVPLYRQPSPISGTLTAPAAEDMCGPLRQKSKQIRQGVGYQYQNLMTKELTDIILTHAQPDMIFSGDDHDYCEVFHAFEARKIPEISVNTFSMAQGVKYPGVVLLNLYAGDVPKSESYTTKLCLLPDQISIFIRYAILLGITLAGLLANNILDLFGYSLLSTSSPIMPSTRQEADKADAREHRYLSQRRILISRSLEAIKRTAKDIRQIALPSLLFYLICVLLL</sequence>
<protein>
    <recommendedName>
        <fullName evidence="4">Calcineurin-like phosphoesterase domain-containing protein</fullName>
    </recommendedName>
</protein>
<gene>
    <name evidence="2" type="ORF">INT43_002217</name>
</gene>
<dbReference type="GO" id="GO:0006506">
    <property type="term" value="P:GPI anchor biosynthetic process"/>
    <property type="evidence" value="ECO:0007669"/>
    <property type="project" value="InterPro"/>
</dbReference>
<comment type="caution">
    <text evidence="2">The sequence shown here is derived from an EMBL/GenBank/DDBJ whole genome shotgun (WGS) entry which is preliminary data.</text>
</comment>
<dbReference type="Gene3D" id="3.60.21.10">
    <property type="match status" value="1"/>
</dbReference>
<name>A0A8H7UJT7_MORIS</name>
<dbReference type="Proteomes" id="UP000654370">
    <property type="component" value="Unassembled WGS sequence"/>
</dbReference>
<dbReference type="OrthoDB" id="5977743at2759"/>